<evidence type="ECO:0000256" key="1">
    <source>
        <dbReference type="SAM" id="MobiDB-lite"/>
    </source>
</evidence>
<evidence type="ECO:0000313" key="3">
    <source>
        <dbReference type="Proteomes" id="UP001215598"/>
    </source>
</evidence>
<sequence length="137" mass="15181">MLKVLVTPRLLRPFMRAMLIPLGVHHVELEPYSDDTVPSLNLNPVLPSLNTHRTSTFPSSHRFHSLISSHCALRLTSFLLSFFPASRPHRTPSQTNPLLRRLSSSKSSNSSSIPALGIEPHLLSSRAGRTLPTGSQR</sequence>
<organism evidence="2 3">
    <name type="scientific">Mycena metata</name>
    <dbReference type="NCBI Taxonomy" id="1033252"/>
    <lineage>
        <taxon>Eukaryota</taxon>
        <taxon>Fungi</taxon>
        <taxon>Dikarya</taxon>
        <taxon>Basidiomycota</taxon>
        <taxon>Agaricomycotina</taxon>
        <taxon>Agaricomycetes</taxon>
        <taxon>Agaricomycetidae</taxon>
        <taxon>Agaricales</taxon>
        <taxon>Marasmiineae</taxon>
        <taxon>Mycenaceae</taxon>
        <taxon>Mycena</taxon>
    </lineage>
</organism>
<reference evidence="2" key="1">
    <citation type="submission" date="2023-03" db="EMBL/GenBank/DDBJ databases">
        <title>Massive genome expansion in bonnet fungi (Mycena s.s.) driven by repeated elements and novel gene families across ecological guilds.</title>
        <authorList>
            <consortium name="Lawrence Berkeley National Laboratory"/>
            <person name="Harder C.B."/>
            <person name="Miyauchi S."/>
            <person name="Viragh M."/>
            <person name="Kuo A."/>
            <person name="Thoen E."/>
            <person name="Andreopoulos B."/>
            <person name="Lu D."/>
            <person name="Skrede I."/>
            <person name="Drula E."/>
            <person name="Henrissat B."/>
            <person name="Morin E."/>
            <person name="Kohler A."/>
            <person name="Barry K."/>
            <person name="LaButti K."/>
            <person name="Morin E."/>
            <person name="Salamov A."/>
            <person name="Lipzen A."/>
            <person name="Mereny Z."/>
            <person name="Hegedus B."/>
            <person name="Baldrian P."/>
            <person name="Stursova M."/>
            <person name="Weitz H."/>
            <person name="Taylor A."/>
            <person name="Grigoriev I.V."/>
            <person name="Nagy L.G."/>
            <person name="Martin F."/>
            <person name="Kauserud H."/>
        </authorList>
    </citation>
    <scope>NUCLEOTIDE SEQUENCE</scope>
    <source>
        <strain evidence="2">CBHHK182m</strain>
    </source>
</reference>
<dbReference type="Proteomes" id="UP001215598">
    <property type="component" value="Unassembled WGS sequence"/>
</dbReference>
<protein>
    <submittedName>
        <fullName evidence="2">Uncharacterized protein</fullName>
    </submittedName>
</protein>
<proteinExistence type="predicted"/>
<dbReference type="AlphaFoldDB" id="A0AAD7K2W8"/>
<keyword evidence="3" id="KW-1185">Reference proteome</keyword>
<evidence type="ECO:0000313" key="2">
    <source>
        <dbReference type="EMBL" id="KAJ7777126.1"/>
    </source>
</evidence>
<gene>
    <name evidence="2" type="ORF">B0H16DRAFT_1504419</name>
</gene>
<feature type="region of interest" description="Disordered" evidence="1">
    <location>
        <begin position="86"/>
        <end position="115"/>
    </location>
</feature>
<name>A0AAD7K2W8_9AGAR</name>
<dbReference type="EMBL" id="JARKIB010000008">
    <property type="protein sequence ID" value="KAJ7777126.1"/>
    <property type="molecule type" value="Genomic_DNA"/>
</dbReference>
<comment type="caution">
    <text evidence="2">The sequence shown here is derived from an EMBL/GenBank/DDBJ whole genome shotgun (WGS) entry which is preliminary data.</text>
</comment>
<accession>A0AAD7K2W8</accession>